<keyword evidence="3" id="KW-0732">Signal</keyword>
<sequence>MTGGQPLRPRRRRPAALVAAGTALCLAAGVGPAPGSSAPPAPGDSAPRAPGGSAPPGPAVGRSGLPAALAWSDLPAGLGGSDLPAGLGGSDLPAAGGSAPPAPAPGATWPAAAAGPGCATDCASADAAPAGPPNRVRVPRIGVDAPLTVLGLDASGALAAPSDFDTAGWYGGGPAPGDPGPAVLAGHLDSRDGPAVFARLGELRPGDRVQVWRGDRMVSFRVTGTLRAGKDRFPTTAVYGPTPGPELRLVTCGGDFDRRRGHYRDNLVVFAVAEPTGDALPRSAAG</sequence>
<dbReference type="InterPro" id="IPR023365">
    <property type="entry name" value="Sortase_dom-sf"/>
</dbReference>
<organism evidence="4 5">
    <name type="scientific">Micromonospora echinaurantiaca</name>
    <dbReference type="NCBI Taxonomy" id="47857"/>
    <lineage>
        <taxon>Bacteria</taxon>
        <taxon>Bacillati</taxon>
        <taxon>Actinomycetota</taxon>
        <taxon>Actinomycetes</taxon>
        <taxon>Micromonosporales</taxon>
        <taxon>Micromonosporaceae</taxon>
        <taxon>Micromonospora</taxon>
    </lineage>
</organism>
<dbReference type="InterPro" id="IPR042001">
    <property type="entry name" value="Sortase_F"/>
</dbReference>
<dbReference type="GO" id="GO:0016787">
    <property type="term" value="F:hydrolase activity"/>
    <property type="evidence" value="ECO:0007669"/>
    <property type="project" value="UniProtKB-KW"/>
</dbReference>
<keyword evidence="5" id="KW-1185">Reference proteome</keyword>
<gene>
    <name evidence="4" type="ORF">GA0070609_1032</name>
</gene>
<dbReference type="AlphaFoldDB" id="A0A1C5H608"/>
<dbReference type="Proteomes" id="UP000198217">
    <property type="component" value="Chromosome I"/>
</dbReference>
<feature type="signal peptide" evidence="3">
    <location>
        <begin position="1"/>
        <end position="27"/>
    </location>
</feature>
<protein>
    <submittedName>
        <fullName evidence="4">Sortase family protein</fullName>
    </submittedName>
</protein>
<dbReference type="NCBIfam" id="NF033748">
    <property type="entry name" value="class_F_sortase"/>
    <property type="match status" value="1"/>
</dbReference>
<dbReference type="EMBL" id="LT607750">
    <property type="protein sequence ID" value="SCG41455.1"/>
    <property type="molecule type" value="Genomic_DNA"/>
</dbReference>
<dbReference type="InterPro" id="IPR005754">
    <property type="entry name" value="Sortase"/>
</dbReference>
<accession>A0A1C5H608</accession>
<name>A0A1C5H608_9ACTN</name>
<dbReference type="RefSeq" id="WP_269459276.1">
    <property type="nucleotide sequence ID" value="NZ_LT607750.1"/>
</dbReference>
<proteinExistence type="predicted"/>
<keyword evidence="1" id="KW-0378">Hydrolase</keyword>
<feature type="region of interest" description="Disordered" evidence="2">
    <location>
        <begin position="29"/>
        <end position="64"/>
    </location>
</feature>
<dbReference type="Pfam" id="PF04203">
    <property type="entry name" value="Sortase"/>
    <property type="match status" value="1"/>
</dbReference>
<evidence type="ECO:0000256" key="3">
    <source>
        <dbReference type="SAM" id="SignalP"/>
    </source>
</evidence>
<evidence type="ECO:0000256" key="2">
    <source>
        <dbReference type="SAM" id="MobiDB-lite"/>
    </source>
</evidence>
<evidence type="ECO:0000313" key="5">
    <source>
        <dbReference type="Proteomes" id="UP000198217"/>
    </source>
</evidence>
<feature type="region of interest" description="Disordered" evidence="2">
    <location>
        <begin position="89"/>
        <end position="108"/>
    </location>
</feature>
<feature type="compositionally biased region" description="Low complexity" evidence="2">
    <location>
        <begin position="43"/>
        <end position="52"/>
    </location>
</feature>
<feature type="chain" id="PRO_5039318929" evidence="3">
    <location>
        <begin position="28"/>
        <end position="286"/>
    </location>
</feature>
<dbReference type="SUPFAM" id="SSF63817">
    <property type="entry name" value="Sortase"/>
    <property type="match status" value="1"/>
</dbReference>
<dbReference type="Gene3D" id="2.40.260.10">
    <property type="entry name" value="Sortase"/>
    <property type="match status" value="1"/>
</dbReference>
<evidence type="ECO:0000256" key="1">
    <source>
        <dbReference type="ARBA" id="ARBA00022801"/>
    </source>
</evidence>
<reference evidence="4 5" key="1">
    <citation type="submission" date="2016-06" db="EMBL/GenBank/DDBJ databases">
        <authorList>
            <person name="Kjaerup R.B."/>
            <person name="Dalgaard T.S."/>
            <person name="Juul-Madsen H.R."/>
        </authorList>
    </citation>
    <scope>NUCLEOTIDE SEQUENCE [LARGE SCALE GENOMIC DNA]</scope>
    <source>
        <strain evidence="4 5">DSM 43904</strain>
    </source>
</reference>
<dbReference type="CDD" id="cd05829">
    <property type="entry name" value="Sortase_F"/>
    <property type="match status" value="1"/>
</dbReference>
<evidence type="ECO:0000313" key="4">
    <source>
        <dbReference type="EMBL" id="SCG41455.1"/>
    </source>
</evidence>